<comment type="caution">
    <text evidence="3">The sequence shown here is derived from an EMBL/GenBank/DDBJ whole genome shotgun (WGS) entry which is preliminary data.</text>
</comment>
<evidence type="ECO:0000259" key="2">
    <source>
        <dbReference type="PROSITE" id="PS50164"/>
    </source>
</evidence>
<name>A0A4Y9R5W2_9MICO</name>
<gene>
    <name evidence="3" type="ORF">E4M00_00320</name>
</gene>
<organism evidence="3 4">
    <name type="scientific">Orlajensenia leifsoniae</name>
    <dbReference type="NCBI Taxonomy" id="2561933"/>
    <lineage>
        <taxon>Bacteria</taxon>
        <taxon>Bacillati</taxon>
        <taxon>Actinomycetota</taxon>
        <taxon>Actinomycetes</taxon>
        <taxon>Micrococcales</taxon>
        <taxon>Microbacteriaceae</taxon>
        <taxon>Orlajensenia</taxon>
    </lineage>
</organism>
<comment type="similarity">
    <text evidence="1">Belongs to the UPF0213 family.</text>
</comment>
<dbReference type="InterPro" id="IPR035901">
    <property type="entry name" value="GIY-YIG_endonuc_sf"/>
</dbReference>
<evidence type="ECO:0000256" key="1">
    <source>
        <dbReference type="ARBA" id="ARBA00007435"/>
    </source>
</evidence>
<evidence type="ECO:0000313" key="4">
    <source>
        <dbReference type="Proteomes" id="UP000298127"/>
    </source>
</evidence>
<feature type="domain" description="GIY-YIG" evidence="2">
    <location>
        <begin position="1"/>
        <end position="77"/>
    </location>
</feature>
<dbReference type="RefSeq" id="WP_135118589.1">
    <property type="nucleotide sequence ID" value="NZ_SPQZ01000001.1"/>
</dbReference>
<dbReference type="PANTHER" id="PTHR34477">
    <property type="entry name" value="UPF0213 PROTEIN YHBQ"/>
    <property type="match status" value="1"/>
</dbReference>
<dbReference type="Proteomes" id="UP000298127">
    <property type="component" value="Unassembled WGS sequence"/>
</dbReference>
<dbReference type="CDD" id="cd10456">
    <property type="entry name" value="GIY-YIG_UPF0213"/>
    <property type="match status" value="1"/>
</dbReference>
<dbReference type="PANTHER" id="PTHR34477:SF1">
    <property type="entry name" value="UPF0213 PROTEIN YHBQ"/>
    <property type="match status" value="1"/>
</dbReference>
<proteinExistence type="inferred from homology"/>
<protein>
    <submittedName>
        <fullName evidence="3">GIY-YIG nuclease family protein</fullName>
    </submittedName>
</protein>
<evidence type="ECO:0000313" key="3">
    <source>
        <dbReference type="EMBL" id="TFV99687.1"/>
    </source>
</evidence>
<sequence>MPFMYILECADTTFYTGSTWNLRKRMNEHYAGIGAVYTSRRMPVKLLYFEEYERMDEAYGREKTIHGWSHARKRYLISTGRGVRVTDDMSF</sequence>
<dbReference type="Pfam" id="PF01541">
    <property type="entry name" value="GIY-YIG"/>
    <property type="match status" value="1"/>
</dbReference>
<keyword evidence="4" id="KW-1185">Reference proteome</keyword>
<dbReference type="InterPro" id="IPR050190">
    <property type="entry name" value="UPF0213_domain"/>
</dbReference>
<dbReference type="Gene3D" id="3.40.1440.10">
    <property type="entry name" value="GIY-YIG endonuclease"/>
    <property type="match status" value="1"/>
</dbReference>
<accession>A0A4Y9R5W2</accession>
<reference evidence="3 4" key="1">
    <citation type="journal article" date="2018" name="J. Microbiol.">
        <title>Leifsonia flava sp. nov., a novel actinobacterium isolated from the rhizosphere of Aquilegia viridiflora.</title>
        <authorList>
            <person name="Cai Y."/>
            <person name="Tao W.Z."/>
            <person name="Ma Y.J."/>
            <person name="Cheng J."/>
            <person name="Zhang M.Y."/>
            <person name="Zhang Y.X."/>
        </authorList>
    </citation>
    <scope>NUCLEOTIDE SEQUENCE [LARGE SCALE GENOMIC DNA]</scope>
    <source>
        <strain evidence="3 4">SYP-B2174</strain>
    </source>
</reference>
<dbReference type="EMBL" id="SPQZ01000001">
    <property type="protein sequence ID" value="TFV99687.1"/>
    <property type="molecule type" value="Genomic_DNA"/>
</dbReference>
<dbReference type="SUPFAM" id="SSF82771">
    <property type="entry name" value="GIY-YIG endonuclease"/>
    <property type="match status" value="1"/>
</dbReference>
<dbReference type="InterPro" id="IPR000305">
    <property type="entry name" value="GIY-YIG_endonuc"/>
</dbReference>
<dbReference type="PROSITE" id="PS50164">
    <property type="entry name" value="GIY_YIG"/>
    <property type="match status" value="1"/>
</dbReference>
<dbReference type="AlphaFoldDB" id="A0A4Y9R5W2"/>